<evidence type="ECO:0000313" key="2">
    <source>
        <dbReference type="WBParaSite" id="PS1159_v2.g4513.t2"/>
    </source>
</evidence>
<dbReference type="WBParaSite" id="PS1159_v2.g4513.t2">
    <property type="protein sequence ID" value="PS1159_v2.g4513.t2"/>
    <property type="gene ID" value="PS1159_v2.g4513"/>
</dbReference>
<dbReference type="Proteomes" id="UP000887580">
    <property type="component" value="Unplaced"/>
</dbReference>
<name>A0AC35GEQ3_9BILA</name>
<proteinExistence type="predicted"/>
<accession>A0AC35GEQ3</accession>
<reference evidence="2" key="1">
    <citation type="submission" date="2022-11" db="UniProtKB">
        <authorList>
            <consortium name="WormBaseParasite"/>
        </authorList>
    </citation>
    <scope>IDENTIFICATION</scope>
</reference>
<organism evidence="1 2">
    <name type="scientific">Panagrolaimus sp. PS1159</name>
    <dbReference type="NCBI Taxonomy" id="55785"/>
    <lineage>
        <taxon>Eukaryota</taxon>
        <taxon>Metazoa</taxon>
        <taxon>Ecdysozoa</taxon>
        <taxon>Nematoda</taxon>
        <taxon>Chromadorea</taxon>
        <taxon>Rhabditida</taxon>
        <taxon>Tylenchina</taxon>
        <taxon>Panagrolaimomorpha</taxon>
        <taxon>Panagrolaimoidea</taxon>
        <taxon>Panagrolaimidae</taxon>
        <taxon>Panagrolaimus</taxon>
    </lineage>
</organism>
<protein>
    <submittedName>
        <fullName evidence="2">Uncharacterized protein</fullName>
    </submittedName>
</protein>
<sequence length="356" mass="40997">MNSKEKVETPTKTPAKTTTNTTTYEASVGKTTTAAGSNAISSRNFREDTTHKSNETTSDENATFVNNNPLETQKPEKHKIKSNYFFTIGYHLVLWIILAMIGFPFFYYFSEANKTGYPMFYGYGSLIGHYPKLNMMVPEKIYGEKDRIIHIKFDQLNQKSFEDFVNFNIDYGKADEKIYFNLNGFNCVNYEENENDTLSLLAENGTKTISCDALRKLEYGECAKLFNKKREFGFHDGTPCFILRFNKILDYIPYLNSNGNCRAIPECCDEVRVEIKCNSSLVEVYPKKGVSTCQWPYKGNEKNSYRSPMAMLQIKAKPNETEYVKCHAVLEDGQEYRNKKEFFENGPHTLLFIIDP</sequence>
<evidence type="ECO:0000313" key="1">
    <source>
        <dbReference type="Proteomes" id="UP000887580"/>
    </source>
</evidence>